<dbReference type="Proteomes" id="UP001153331">
    <property type="component" value="Unassembled WGS sequence"/>
</dbReference>
<reference evidence="1" key="1">
    <citation type="submission" date="2022-11" db="EMBL/GenBank/DDBJ databases">
        <title>Genome Sequence of Boeremia exigua.</title>
        <authorList>
            <person name="Buettner E."/>
        </authorList>
    </citation>
    <scope>NUCLEOTIDE SEQUENCE</scope>
    <source>
        <strain evidence="1">CU02</strain>
    </source>
</reference>
<proteinExistence type="predicted"/>
<name>A0ACC2IQ93_9PLEO</name>
<keyword evidence="2" id="KW-1185">Reference proteome</keyword>
<accession>A0ACC2IQ93</accession>
<gene>
    <name evidence="1" type="ORF">OPT61_g1428</name>
</gene>
<evidence type="ECO:0000313" key="2">
    <source>
        <dbReference type="Proteomes" id="UP001153331"/>
    </source>
</evidence>
<evidence type="ECO:0000313" key="1">
    <source>
        <dbReference type="EMBL" id="KAJ8117361.1"/>
    </source>
</evidence>
<sequence length="772" mass="85522">MIDDTKRRGQAMKLLEDAGIYVFTSVSTRFNTINRMDPYSSYHSTAMREFFQSVDAMAPYPNTLGILAGVGIVNSKSTEKAVPVIKAVVRDLKRYMGLQNAIGGQRILPVGYSAATVEQLDTTSLDYLSLGDPASSIDFWTCNCYSWAGQSNMQVSGYEALTARLQNAALPVFMSEYGTNIPNPRLFQETAALYSLQMSRVFSGGCAYEFWQGPNNYGMVELVDQEQDRTTSASERRREGALARSDNPMKTAEKRETERGPLSIFHDFVNFKMNLNSTRDIERIWEGDIMEREAAERMNRDTTQRSWPWEPEFQIPETVVDWGQLEDQINVCRRVRRLQWTGRDLQRALEALTTVRAHDLLGDLFLRGRSRPAGRGRHDLCPAPGHAHGLLRLGATGTAATHPETSQGRGRGRGHGQDHQTAREGVSHAVLPPGIARRHREVQRSQIVVEALTRNVKEDHIREIFGKYGTIKDLRMPMNPVFNVNRGTAYIMYEEIEDAERAIAKMHEAQLDGAKIQVSIVLPRRRFSQTPPQRRGGPPPRFHDDYNGHGAGGPPGAYRPPPMGGYGGGRGQEGVEVDAEAETLVTGLAHTQGPAAGHHEEACHAHHTAGRRQGHHHVAEEGVAAEVVEATGEETHRREEADEEAGGGEAQVMILTTVHDPEAAAAAKAEAEDRDQHNLIARLPRCSFGHFGCLSSLQAVISTNIITNLRINAAIAELMPQSQRYDAQPFDLRVLLRIDSQPCQNRSAYYALAIRPSLGPVGLAFVPPSRPP</sequence>
<dbReference type="EMBL" id="JAPHNI010000056">
    <property type="protein sequence ID" value="KAJ8117361.1"/>
    <property type="molecule type" value="Genomic_DNA"/>
</dbReference>
<comment type="caution">
    <text evidence="1">The sequence shown here is derived from an EMBL/GenBank/DDBJ whole genome shotgun (WGS) entry which is preliminary data.</text>
</comment>
<organism evidence="1 2">
    <name type="scientific">Boeremia exigua</name>
    <dbReference type="NCBI Taxonomy" id="749465"/>
    <lineage>
        <taxon>Eukaryota</taxon>
        <taxon>Fungi</taxon>
        <taxon>Dikarya</taxon>
        <taxon>Ascomycota</taxon>
        <taxon>Pezizomycotina</taxon>
        <taxon>Dothideomycetes</taxon>
        <taxon>Pleosporomycetidae</taxon>
        <taxon>Pleosporales</taxon>
        <taxon>Pleosporineae</taxon>
        <taxon>Didymellaceae</taxon>
        <taxon>Boeremia</taxon>
    </lineage>
</organism>
<protein>
    <submittedName>
        <fullName evidence="1">Uncharacterized protein</fullName>
    </submittedName>
</protein>